<proteinExistence type="predicted"/>
<protein>
    <submittedName>
        <fullName evidence="2">Uncharacterized protein</fullName>
    </submittedName>
</protein>
<feature type="non-terminal residue" evidence="2">
    <location>
        <position position="380"/>
    </location>
</feature>
<evidence type="ECO:0000313" key="3">
    <source>
        <dbReference type="Proteomes" id="UP000704712"/>
    </source>
</evidence>
<dbReference type="EMBL" id="JAACNO010002868">
    <property type="protein sequence ID" value="KAF4130283.1"/>
    <property type="molecule type" value="Genomic_DNA"/>
</dbReference>
<accession>A0A8S9TQL8</accession>
<sequence>YNLAIKAAVKASSNSESISEEDGCQSSLDESDKVTNQLVKESNQLGQDANQLGNTTNHEQPPLMRVMLRAATATAMKRSQDSLSSALLCKARDDLKMRRKQVREAKRLRMRDSITQTNELVQGILVPVKDLSLVRTTMEHSFNVADALPVLSSITSEDSPLWTVTSIVLLARKQKIHHKVRIVFPKSYESIPIESRYRRSITKLCTFAEEDLKTMHVWHEIYPKLVAVSDLAEWIRELKFIRISLPSPHNNCTNVDLKACAKRWKSISFNKLIVARFGQTQAHELLGWKSDDQLQGKLIILDKYFLEYVENLNLVHQRAPRQEDTNSCGPLKLFFFECAVRGIPAPKVSREQVEYLPFRYFFFTRKRVFCRNSDSMHNCA</sequence>
<evidence type="ECO:0000256" key="1">
    <source>
        <dbReference type="SAM" id="MobiDB-lite"/>
    </source>
</evidence>
<evidence type="ECO:0000313" key="2">
    <source>
        <dbReference type="EMBL" id="KAF4130283.1"/>
    </source>
</evidence>
<reference evidence="2" key="1">
    <citation type="submission" date="2020-03" db="EMBL/GenBank/DDBJ databases">
        <title>Hybrid Assembly of Korean Phytophthora infestans isolates.</title>
        <authorList>
            <person name="Prokchorchik M."/>
            <person name="Lee Y."/>
            <person name="Seo J."/>
            <person name="Cho J.-H."/>
            <person name="Park Y.-E."/>
            <person name="Jang D.-C."/>
            <person name="Im J.-S."/>
            <person name="Choi J.-G."/>
            <person name="Park H.-J."/>
            <person name="Lee G.-B."/>
            <person name="Lee Y.-G."/>
            <person name="Hong S.-Y."/>
            <person name="Cho K."/>
            <person name="Sohn K.H."/>
        </authorList>
    </citation>
    <scope>NUCLEOTIDE SEQUENCE</scope>
    <source>
        <strain evidence="2">KR_2_A2</strain>
    </source>
</reference>
<dbReference type="AlphaFoldDB" id="A0A8S9TQL8"/>
<name>A0A8S9TQL8_PHYIN</name>
<comment type="caution">
    <text evidence="2">The sequence shown here is derived from an EMBL/GenBank/DDBJ whole genome shotgun (WGS) entry which is preliminary data.</text>
</comment>
<dbReference type="Proteomes" id="UP000704712">
    <property type="component" value="Unassembled WGS sequence"/>
</dbReference>
<gene>
    <name evidence="2" type="ORF">GN958_ATG20698</name>
</gene>
<organism evidence="2 3">
    <name type="scientific">Phytophthora infestans</name>
    <name type="common">Potato late blight agent</name>
    <name type="synonym">Botrytis infestans</name>
    <dbReference type="NCBI Taxonomy" id="4787"/>
    <lineage>
        <taxon>Eukaryota</taxon>
        <taxon>Sar</taxon>
        <taxon>Stramenopiles</taxon>
        <taxon>Oomycota</taxon>
        <taxon>Peronosporomycetes</taxon>
        <taxon>Peronosporales</taxon>
        <taxon>Peronosporaceae</taxon>
        <taxon>Phytophthora</taxon>
    </lineage>
</organism>
<feature type="region of interest" description="Disordered" evidence="1">
    <location>
        <begin position="12"/>
        <end position="32"/>
    </location>
</feature>